<reference evidence="9" key="1">
    <citation type="journal article" date="2024" name="Int. J. Syst. Evol. Microbiol.">
        <title>Methylomarinovum tepidoasis sp. nov., a moderately thermophilic methanotroph of the family Methylothermaceae isolated from a deep-sea hydrothermal field.</title>
        <authorList>
            <person name="Hirayama H."/>
            <person name="Takaki Y."/>
            <person name="Abe M."/>
            <person name="Miyazaki M."/>
            <person name="Uematsu K."/>
            <person name="Matsui Y."/>
            <person name="Takai K."/>
        </authorList>
    </citation>
    <scope>NUCLEOTIDE SEQUENCE [LARGE SCALE GENOMIC DNA]</scope>
    <source>
        <strain evidence="9">IT-9</strain>
    </source>
</reference>
<feature type="domain" description="Formyl transferase C-terminal" evidence="7">
    <location>
        <begin position="203"/>
        <end position="299"/>
    </location>
</feature>
<dbReference type="Pfam" id="PF00551">
    <property type="entry name" value="Formyl_trans_N"/>
    <property type="match status" value="1"/>
</dbReference>
<dbReference type="CDD" id="cd08704">
    <property type="entry name" value="Met_tRNA_FMT_C"/>
    <property type="match status" value="1"/>
</dbReference>
<evidence type="ECO:0000256" key="3">
    <source>
        <dbReference type="ARBA" id="ARBA00022679"/>
    </source>
</evidence>
<proteinExistence type="inferred from homology"/>
<dbReference type="InterPro" id="IPR036477">
    <property type="entry name" value="Formyl_transf_N_sf"/>
</dbReference>
<dbReference type="CDD" id="cd08646">
    <property type="entry name" value="FMT_core_Met-tRNA-FMT_N"/>
    <property type="match status" value="1"/>
</dbReference>
<protein>
    <recommendedName>
        <fullName evidence="2 5">Methionyl-tRNA formyltransferase</fullName>
        <ecNumber evidence="2 5">2.1.2.9</ecNumber>
    </recommendedName>
</protein>
<keyword evidence="4 5" id="KW-0648">Protein biosynthesis</keyword>
<dbReference type="RefSeq" id="WP_317704776.1">
    <property type="nucleotide sequence ID" value="NZ_AP024714.1"/>
</dbReference>
<dbReference type="GO" id="GO:0004479">
    <property type="term" value="F:methionyl-tRNA formyltransferase activity"/>
    <property type="evidence" value="ECO:0007669"/>
    <property type="project" value="UniProtKB-UniRule"/>
</dbReference>
<feature type="binding site" evidence="5">
    <location>
        <begin position="109"/>
        <end position="112"/>
    </location>
    <ligand>
        <name>(6S)-5,6,7,8-tetrahydrofolate</name>
        <dbReference type="ChEBI" id="CHEBI:57453"/>
    </ligand>
</feature>
<dbReference type="InterPro" id="IPR005794">
    <property type="entry name" value="Fmt"/>
</dbReference>
<name>A0AAU9CQY8_9GAMM</name>
<dbReference type="SUPFAM" id="SSF53328">
    <property type="entry name" value="Formyltransferase"/>
    <property type="match status" value="1"/>
</dbReference>
<comment type="function">
    <text evidence="5">Attaches a formyl group to the free amino group of methionyl-tRNA(fMet). The formyl group appears to play a dual role in the initiator identity of N-formylmethionyl-tRNA by promoting its recognition by IF2 and preventing the misappropriation of this tRNA by the elongation apparatus.</text>
</comment>
<evidence type="ECO:0000256" key="5">
    <source>
        <dbReference type="HAMAP-Rule" id="MF_00182"/>
    </source>
</evidence>
<feature type="domain" description="Formyl transferase N-terminal" evidence="6">
    <location>
        <begin position="1"/>
        <end position="180"/>
    </location>
</feature>
<keyword evidence="3 5" id="KW-0808">Transferase</keyword>
<dbReference type="NCBIfam" id="TIGR00460">
    <property type="entry name" value="fmt"/>
    <property type="match status" value="1"/>
</dbReference>
<dbReference type="InterPro" id="IPR002376">
    <property type="entry name" value="Formyl_transf_N"/>
</dbReference>
<evidence type="ECO:0000259" key="7">
    <source>
        <dbReference type="Pfam" id="PF02911"/>
    </source>
</evidence>
<dbReference type="PROSITE" id="PS00373">
    <property type="entry name" value="GART"/>
    <property type="match status" value="1"/>
</dbReference>
<dbReference type="SUPFAM" id="SSF50486">
    <property type="entry name" value="FMT C-terminal domain-like"/>
    <property type="match status" value="1"/>
</dbReference>
<evidence type="ECO:0000256" key="2">
    <source>
        <dbReference type="ARBA" id="ARBA00012261"/>
    </source>
</evidence>
<dbReference type="PANTHER" id="PTHR11138:SF5">
    <property type="entry name" value="METHIONYL-TRNA FORMYLTRANSFERASE, MITOCHONDRIAL"/>
    <property type="match status" value="1"/>
</dbReference>
<dbReference type="Gene3D" id="3.40.50.12230">
    <property type="match status" value="1"/>
</dbReference>
<comment type="similarity">
    <text evidence="1 5">Belongs to the Fmt family.</text>
</comment>
<dbReference type="EMBL" id="AP024714">
    <property type="protein sequence ID" value="BCX82373.1"/>
    <property type="molecule type" value="Genomic_DNA"/>
</dbReference>
<evidence type="ECO:0000313" key="8">
    <source>
        <dbReference type="EMBL" id="BCX82373.1"/>
    </source>
</evidence>
<dbReference type="PANTHER" id="PTHR11138">
    <property type="entry name" value="METHIONYL-TRNA FORMYLTRANSFERASE"/>
    <property type="match status" value="1"/>
</dbReference>
<sequence length="307" mass="33693">MRIVFAGTPQFAVPSLEALLASGHEVVAVYTQPDRPAGRGRRLRPSPVKQLALQHRLPLHQPRTLRDPDAIETFACLRPDLLVVAAYGLILPREVLEIPTLGAINVHASLLPRWRGAAPIQRAILAGDRETGVTIMQVVEALDAGPMLLKKATPIGLRETAGRLHDRLARLGAEALREVLPALAAGRIEAEPQNEAEATYAAKITKEEARLDWRRSAWELDRAVRAFNTWPVAWTRFQDQVLRIWQAEPLDRPAGAEPGTVVLARKGLEVACGEGRLRLLEVQLPGGRRLPAAAFVNAHPCQGLQLQ</sequence>
<accession>A0AAU9CQY8</accession>
<dbReference type="InterPro" id="IPR041711">
    <property type="entry name" value="Met-tRNA-FMT_N"/>
</dbReference>
<dbReference type="Proteomes" id="UP001321825">
    <property type="component" value="Chromosome"/>
</dbReference>
<dbReference type="KEGG" id="mcau:MIT9_P1959"/>
<dbReference type="InterPro" id="IPR011034">
    <property type="entry name" value="Formyl_transferase-like_C_sf"/>
</dbReference>
<evidence type="ECO:0000313" key="9">
    <source>
        <dbReference type="Proteomes" id="UP001321825"/>
    </source>
</evidence>
<dbReference type="HAMAP" id="MF_00182">
    <property type="entry name" value="Formyl_trans"/>
    <property type="match status" value="1"/>
</dbReference>
<dbReference type="Pfam" id="PF02911">
    <property type="entry name" value="Formyl_trans_C"/>
    <property type="match status" value="1"/>
</dbReference>
<dbReference type="AlphaFoldDB" id="A0AAU9CQY8"/>
<evidence type="ECO:0000256" key="1">
    <source>
        <dbReference type="ARBA" id="ARBA00010699"/>
    </source>
</evidence>
<keyword evidence="9" id="KW-1185">Reference proteome</keyword>
<dbReference type="GO" id="GO:0005829">
    <property type="term" value="C:cytosol"/>
    <property type="evidence" value="ECO:0007669"/>
    <property type="project" value="TreeGrafter"/>
</dbReference>
<dbReference type="InterPro" id="IPR005793">
    <property type="entry name" value="Formyl_trans_C"/>
</dbReference>
<dbReference type="FunFam" id="3.40.50.12230:FF:000001">
    <property type="entry name" value="Methionyl-tRNA formyltransferase"/>
    <property type="match status" value="1"/>
</dbReference>
<evidence type="ECO:0000259" key="6">
    <source>
        <dbReference type="Pfam" id="PF00551"/>
    </source>
</evidence>
<dbReference type="InterPro" id="IPR001555">
    <property type="entry name" value="GART_AS"/>
</dbReference>
<organism evidence="8 9">
    <name type="scientific">Methylomarinovum caldicuralii</name>
    <dbReference type="NCBI Taxonomy" id="438856"/>
    <lineage>
        <taxon>Bacteria</taxon>
        <taxon>Pseudomonadati</taxon>
        <taxon>Pseudomonadota</taxon>
        <taxon>Gammaproteobacteria</taxon>
        <taxon>Methylococcales</taxon>
        <taxon>Methylothermaceae</taxon>
        <taxon>Methylomarinovum</taxon>
    </lineage>
</organism>
<gene>
    <name evidence="5" type="primary">fmt</name>
    <name evidence="8" type="ORF">MIT9_P1959</name>
</gene>
<dbReference type="EC" id="2.1.2.9" evidence="2 5"/>
<comment type="catalytic activity">
    <reaction evidence="5">
        <text>L-methionyl-tRNA(fMet) + (6R)-10-formyltetrahydrofolate = N-formyl-L-methionyl-tRNA(fMet) + (6S)-5,6,7,8-tetrahydrofolate + H(+)</text>
        <dbReference type="Rhea" id="RHEA:24380"/>
        <dbReference type="Rhea" id="RHEA-COMP:9952"/>
        <dbReference type="Rhea" id="RHEA-COMP:9953"/>
        <dbReference type="ChEBI" id="CHEBI:15378"/>
        <dbReference type="ChEBI" id="CHEBI:57453"/>
        <dbReference type="ChEBI" id="CHEBI:78530"/>
        <dbReference type="ChEBI" id="CHEBI:78844"/>
        <dbReference type="ChEBI" id="CHEBI:195366"/>
        <dbReference type="EC" id="2.1.2.9"/>
    </reaction>
</comment>
<evidence type="ECO:0000256" key="4">
    <source>
        <dbReference type="ARBA" id="ARBA00022917"/>
    </source>
</evidence>
<dbReference type="InterPro" id="IPR044135">
    <property type="entry name" value="Met-tRNA-FMT_C"/>
</dbReference>